<keyword evidence="2" id="KW-0805">Transcription regulation</keyword>
<dbReference type="Pfam" id="PF17932">
    <property type="entry name" value="TetR_C_24"/>
    <property type="match status" value="1"/>
</dbReference>
<dbReference type="EMBL" id="CP042301">
    <property type="protein sequence ID" value="QDZ00562.2"/>
    <property type="molecule type" value="Genomic_DNA"/>
</dbReference>
<evidence type="ECO:0000259" key="6">
    <source>
        <dbReference type="PROSITE" id="PS50977"/>
    </source>
</evidence>
<dbReference type="PROSITE" id="PS01081">
    <property type="entry name" value="HTH_TETR_1"/>
    <property type="match status" value="1"/>
</dbReference>
<feature type="domain" description="HTH tetR-type" evidence="6">
    <location>
        <begin position="10"/>
        <end position="70"/>
    </location>
</feature>
<dbReference type="Proteomes" id="UP000321389">
    <property type="component" value="Chromosome"/>
</dbReference>
<evidence type="ECO:0000256" key="3">
    <source>
        <dbReference type="ARBA" id="ARBA00023125"/>
    </source>
</evidence>
<keyword evidence="1" id="KW-0678">Repressor</keyword>
<dbReference type="PANTHER" id="PTHR30055">
    <property type="entry name" value="HTH-TYPE TRANSCRIPTIONAL REGULATOR RUTR"/>
    <property type="match status" value="1"/>
</dbReference>
<name>A0A5B8KYB1_9HYPH</name>
<dbReference type="SUPFAM" id="SSF46689">
    <property type="entry name" value="Homeodomain-like"/>
    <property type="match status" value="1"/>
</dbReference>
<dbReference type="InterPro" id="IPR023772">
    <property type="entry name" value="DNA-bd_HTH_TetR-type_CS"/>
</dbReference>
<evidence type="ECO:0000313" key="8">
    <source>
        <dbReference type="Proteomes" id="UP000321389"/>
    </source>
</evidence>
<dbReference type="GO" id="GO:0003700">
    <property type="term" value="F:DNA-binding transcription factor activity"/>
    <property type="evidence" value="ECO:0007669"/>
    <property type="project" value="TreeGrafter"/>
</dbReference>
<accession>A0A5B8KYB1</accession>
<dbReference type="InterPro" id="IPR036271">
    <property type="entry name" value="Tet_transcr_reg_TetR-rel_C_sf"/>
</dbReference>
<keyword evidence="3 5" id="KW-0238">DNA-binding</keyword>
<sequence length="209" mass="23508">MAPSRDQLFQLKRTALLREAAKAFSARGFHDTSLDEVARTLGVTKPALYYYVKNKQEILFECHMLAQDLGEVALAYALEHGKTGRERIVHVCRRYIELITGELGSFAVLSEYSALEPANRETIGKRRDHFQREFSQLVAQGKADGSIRSVDPRMTVFFFMGAINWMTQWFRPDGSLSGDEIAHHFADLLDHALMQQQPVLPSAPPGSPA</sequence>
<dbReference type="Pfam" id="PF00440">
    <property type="entry name" value="TetR_N"/>
    <property type="match status" value="1"/>
</dbReference>
<evidence type="ECO:0000256" key="2">
    <source>
        <dbReference type="ARBA" id="ARBA00023015"/>
    </source>
</evidence>
<keyword evidence="4" id="KW-0804">Transcription</keyword>
<dbReference type="RefSeq" id="WP_167812896.1">
    <property type="nucleotide sequence ID" value="NZ_CP042301.2"/>
</dbReference>
<dbReference type="InterPro" id="IPR009057">
    <property type="entry name" value="Homeodomain-like_sf"/>
</dbReference>
<organism evidence="7 8">
    <name type="scientific">Nitratireductor mangrovi</name>
    <dbReference type="NCBI Taxonomy" id="2599600"/>
    <lineage>
        <taxon>Bacteria</taxon>
        <taxon>Pseudomonadati</taxon>
        <taxon>Pseudomonadota</taxon>
        <taxon>Alphaproteobacteria</taxon>
        <taxon>Hyphomicrobiales</taxon>
        <taxon>Phyllobacteriaceae</taxon>
        <taxon>Nitratireductor</taxon>
    </lineage>
</organism>
<protein>
    <submittedName>
        <fullName evidence="7">TetR/AcrR family transcriptional regulator</fullName>
    </submittedName>
</protein>
<dbReference type="InterPro" id="IPR001647">
    <property type="entry name" value="HTH_TetR"/>
</dbReference>
<dbReference type="Gene3D" id="1.10.10.60">
    <property type="entry name" value="Homeodomain-like"/>
    <property type="match status" value="1"/>
</dbReference>
<dbReference type="KEGG" id="niy:FQ775_09300"/>
<dbReference type="PANTHER" id="PTHR30055:SF175">
    <property type="entry name" value="HTH-TYPE TRANSCRIPTIONAL REPRESSOR KSTR2"/>
    <property type="match status" value="1"/>
</dbReference>
<dbReference type="PRINTS" id="PR00455">
    <property type="entry name" value="HTHTETR"/>
</dbReference>
<dbReference type="GO" id="GO:0000976">
    <property type="term" value="F:transcription cis-regulatory region binding"/>
    <property type="evidence" value="ECO:0007669"/>
    <property type="project" value="TreeGrafter"/>
</dbReference>
<dbReference type="InterPro" id="IPR050109">
    <property type="entry name" value="HTH-type_TetR-like_transc_reg"/>
</dbReference>
<reference evidence="7" key="1">
    <citation type="submission" date="2020-04" db="EMBL/GenBank/DDBJ databases">
        <title>Nitratireductor sp. nov. isolated from mangrove soil.</title>
        <authorList>
            <person name="Ye Y."/>
        </authorList>
    </citation>
    <scope>NUCLEOTIDE SEQUENCE</scope>
    <source>
        <strain evidence="7">SY7</strain>
    </source>
</reference>
<gene>
    <name evidence="7" type="ORF">FQ775_09300</name>
</gene>
<evidence type="ECO:0000313" key="7">
    <source>
        <dbReference type="EMBL" id="QDZ00562.2"/>
    </source>
</evidence>
<dbReference type="Gene3D" id="1.10.357.10">
    <property type="entry name" value="Tetracycline Repressor, domain 2"/>
    <property type="match status" value="1"/>
</dbReference>
<dbReference type="SUPFAM" id="SSF48498">
    <property type="entry name" value="Tetracyclin repressor-like, C-terminal domain"/>
    <property type="match status" value="1"/>
</dbReference>
<proteinExistence type="predicted"/>
<feature type="DNA-binding region" description="H-T-H motif" evidence="5">
    <location>
        <begin position="33"/>
        <end position="52"/>
    </location>
</feature>
<dbReference type="PROSITE" id="PS50977">
    <property type="entry name" value="HTH_TETR_2"/>
    <property type="match status" value="1"/>
</dbReference>
<evidence type="ECO:0000256" key="1">
    <source>
        <dbReference type="ARBA" id="ARBA00022491"/>
    </source>
</evidence>
<dbReference type="AlphaFoldDB" id="A0A5B8KYB1"/>
<keyword evidence="8" id="KW-1185">Reference proteome</keyword>
<evidence type="ECO:0000256" key="5">
    <source>
        <dbReference type="PROSITE-ProRule" id="PRU00335"/>
    </source>
</evidence>
<evidence type="ECO:0000256" key="4">
    <source>
        <dbReference type="ARBA" id="ARBA00023163"/>
    </source>
</evidence>
<dbReference type="InterPro" id="IPR041490">
    <property type="entry name" value="KstR2_TetR_C"/>
</dbReference>